<feature type="region of interest" description="Disordered" evidence="1">
    <location>
        <begin position="1003"/>
        <end position="1039"/>
    </location>
</feature>
<sequence>MATGLTTKIRLVKCPRCRRLLPELPDIPVYKCGGCDAILVVLIGFILTLHSAKSQRDSSHNPELGSQNRDSAQRREVDPPSEGNQASISNPEAVIPPHGESNLVLRNGRGTNESREWSSENLVHSALSVQQRNARSDDETNHENGELSDGDLLKAEEASISSSSHEAIIPSSGECVIDPDAEEDQDEFGGSSSEQLVRRKLGERQTYARTNNDSHAVNDGPLGFPSRDRSGEEATYHDNGKLPCRDAPEQEEYCISSPEGTIPSSEECFTDLNDVKGQKECGDISQEQLAHIKSGECLKNSGSYNESPACHGERPSCSNQSYSRIEFASHGKANLSGRDPTKVMETSTSSHEVMTIPFSGGSVLDPNDEKDQKEEGNHNEQLVQIPFTDSLACHGKQSGSSDQVSSANEVANHENDKPSSVDHSEDEIVDQILLSGEESPKADSKEIHSDLESSSISNAHVVTSISPKILAPLAQRGEAPLKITSHDSDHQTPVENIACMEVNQCSELSGGLPGVARFLTTKRSFACDGSVSSYDGMDDQFSDHDKRSLQNNHHASTFLTTVERRRREESLMNNNAVARDSEVPIEGRNYKEISSHEKHYGIEYHERNQNDVLQHRRQDIPMQSRSRLRREKYQSKLSLLGTNHLGGYESGSASSSVFDEPHDSRMHLSENFVDHDEDKARLLRMVYELQDQLEKSCNLNGNASERLSMGSVQRDGWVPMHYNHQIPQEESWHDSEYPSYYRRNGPQINYSGQHPLSRMTSAVKAVSGPQVNYPGQHSFGMEHFPENFPHSRQLLPSEHWHNQGARMPHIDNDYYSQYNSCASSPQHFLTQLSARGIHMQSDHLNHRNHGRNHLREKNHFTKHHLRPMAGGTPFVTCYYCLKLLQIPAEFLLVKRRKRLKCGHCSKVLEFSLQSRTHIVPCVQSVSEPPPYEAHEHDDYDLAMGKSGSREIGDSIVLPHSSHQDMEKEHSSQNKFAHIKKCYQSGDPSSPAYKADKLSSEVGKFSTKSNSPLHQLMGYSSPSQVFKGLDAPRRSIQRKY</sequence>
<evidence type="ECO:0000313" key="5">
    <source>
        <dbReference type="EMBL" id="TYK04592.1"/>
    </source>
</evidence>
<dbReference type="AlphaFoldDB" id="A0A5A7UEI7"/>
<dbReference type="Pfam" id="PF22910">
    <property type="entry name" value="EDR4-like_1st"/>
    <property type="match status" value="1"/>
</dbReference>
<dbReference type="InterPro" id="IPR021480">
    <property type="entry name" value="Zinc_ribbon_12"/>
</dbReference>
<feature type="compositionally biased region" description="Polar residues" evidence="1">
    <location>
        <begin position="119"/>
        <end position="133"/>
    </location>
</feature>
<feature type="compositionally biased region" description="Acidic residues" evidence="1">
    <location>
        <begin position="177"/>
        <end position="187"/>
    </location>
</feature>
<feature type="compositionally biased region" description="Basic and acidic residues" evidence="1">
    <location>
        <begin position="134"/>
        <end position="157"/>
    </location>
</feature>
<feature type="compositionally biased region" description="Polar residues" evidence="1">
    <location>
        <begin position="1005"/>
        <end position="1023"/>
    </location>
</feature>
<dbReference type="Proteomes" id="UP000321947">
    <property type="component" value="Unassembled WGS sequence"/>
</dbReference>
<dbReference type="PANTHER" id="PTHR31105">
    <property type="entry name" value="EXTRA-LARGE G-PROTEIN-LIKE"/>
    <property type="match status" value="1"/>
</dbReference>
<dbReference type="Pfam" id="PF11331">
    <property type="entry name" value="Zn_ribbon_12"/>
    <property type="match status" value="1"/>
</dbReference>
<feature type="compositionally biased region" description="Low complexity" evidence="1">
    <location>
        <begin position="158"/>
        <end position="172"/>
    </location>
</feature>
<dbReference type="OrthoDB" id="1930285at2759"/>
<feature type="region of interest" description="Disordered" evidence="1">
    <location>
        <begin position="330"/>
        <end position="377"/>
    </location>
</feature>
<name>A0A5A7UEI7_CUCMM</name>
<feature type="region of interest" description="Disordered" evidence="1">
    <location>
        <begin position="608"/>
        <end position="629"/>
    </location>
</feature>
<dbReference type="GO" id="GO:1900150">
    <property type="term" value="P:regulation of defense response to fungus"/>
    <property type="evidence" value="ECO:0007669"/>
    <property type="project" value="InterPro"/>
</dbReference>
<evidence type="ECO:0000313" key="4">
    <source>
        <dbReference type="EMBL" id="KAA0051961.1"/>
    </source>
</evidence>
<organism evidence="4 6">
    <name type="scientific">Cucumis melo var. makuwa</name>
    <name type="common">Oriental melon</name>
    <dbReference type="NCBI Taxonomy" id="1194695"/>
    <lineage>
        <taxon>Eukaryota</taxon>
        <taxon>Viridiplantae</taxon>
        <taxon>Streptophyta</taxon>
        <taxon>Embryophyta</taxon>
        <taxon>Tracheophyta</taxon>
        <taxon>Spermatophyta</taxon>
        <taxon>Magnoliopsida</taxon>
        <taxon>eudicotyledons</taxon>
        <taxon>Gunneridae</taxon>
        <taxon>Pentapetalae</taxon>
        <taxon>rosids</taxon>
        <taxon>fabids</taxon>
        <taxon>Cucurbitales</taxon>
        <taxon>Cucurbitaceae</taxon>
        <taxon>Benincaseae</taxon>
        <taxon>Cucumis</taxon>
    </lineage>
</organism>
<accession>A0A5A7UEI7</accession>
<feature type="compositionally biased region" description="Basic and acidic residues" evidence="1">
    <location>
        <begin position="608"/>
        <end position="619"/>
    </location>
</feature>
<dbReference type="Proteomes" id="UP000321393">
    <property type="component" value="Unassembled WGS sequence"/>
</dbReference>
<dbReference type="InterPro" id="IPR055126">
    <property type="entry name" value="EDR4-like_N"/>
</dbReference>
<evidence type="ECO:0000259" key="3">
    <source>
        <dbReference type="Pfam" id="PF22910"/>
    </source>
</evidence>
<feature type="compositionally biased region" description="Basic and acidic residues" evidence="1">
    <location>
        <begin position="411"/>
        <end position="423"/>
    </location>
</feature>
<feature type="compositionally biased region" description="Basic and acidic residues" evidence="1">
    <location>
        <begin position="438"/>
        <end position="451"/>
    </location>
</feature>
<feature type="domain" description="Enhanced disease resistance 4-like N-terminal" evidence="3">
    <location>
        <begin position="8"/>
        <end position="39"/>
    </location>
</feature>
<feature type="compositionally biased region" description="Basic and acidic residues" evidence="1">
    <location>
        <begin position="226"/>
        <end position="245"/>
    </location>
</feature>
<proteinExistence type="predicted"/>
<evidence type="ECO:0000313" key="6">
    <source>
        <dbReference type="Proteomes" id="UP000321393"/>
    </source>
</evidence>
<feature type="compositionally biased region" description="Basic and acidic residues" evidence="1">
    <location>
        <begin position="367"/>
        <end position="377"/>
    </location>
</feature>
<comment type="caution">
    <text evidence="4">The sequence shown here is derived from an EMBL/GenBank/DDBJ whole genome shotgun (WGS) entry which is preliminary data.</text>
</comment>
<gene>
    <name evidence="5" type="ORF">E5676_scaffold409G002290</name>
    <name evidence="4" type="ORF">E6C27_scaffold60G004410</name>
</gene>
<reference evidence="6 7" key="1">
    <citation type="submission" date="2019-08" db="EMBL/GenBank/DDBJ databases">
        <title>Draft genome sequences of two oriental melons (Cucumis melo L. var makuwa).</title>
        <authorList>
            <person name="Kwon S.-Y."/>
        </authorList>
    </citation>
    <scope>NUCLEOTIDE SEQUENCE [LARGE SCALE GENOMIC DNA]</scope>
    <source>
        <strain evidence="7">cv. Chang Bougi</strain>
        <strain evidence="6">cv. SW 3</strain>
        <tissue evidence="4">Leaf</tissue>
    </source>
</reference>
<feature type="region of interest" description="Disordered" evidence="1">
    <location>
        <begin position="54"/>
        <end position="245"/>
    </location>
</feature>
<dbReference type="PANTHER" id="PTHR31105:SF38">
    <property type="entry name" value="PROTEIN ENHANCED DISEASE RESISTANCE 4"/>
    <property type="match status" value="1"/>
</dbReference>
<evidence type="ECO:0000313" key="7">
    <source>
        <dbReference type="Proteomes" id="UP000321947"/>
    </source>
</evidence>
<protein>
    <submittedName>
        <fullName evidence="4">DUF3133 domain-containing protein</fullName>
    </submittedName>
</protein>
<feature type="compositionally biased region" description="Polar residues" evidence="1">
    <location>
        <begin position="397"/>
        <end position="409"/>
    </location>
</feature>
<dbReference type="EMBL" id="SSTE01011134">
    <property type="protein sequence ID" value="KAA0051961.1"/>
    <property type="molecule type" value="Genomic_DNA"/>
</dbReference>
<dbReference type="EMBL" id="SSTD01014204">
    <property type="protein sequence ID" value="TYK04592.1"/>
    <property type="molecule type" value="Genomic_DNA"/>
</dbReference>
<evidence type="ECO:0000256" key="1">
    <source>
        <dbReference type="SAM" id="MobiDB-lite"/>
    </source>
</evidence>
<feature type="domain" description="Probable zinc-ribbon" evidence="2">
    <location>
        <begin position="869"/>
        <end position="912"/>
    </location>
</feature>
<feature type="region of interest" description="Disordered" evidence="1">
    <location>
        <begin position="392"/>
        <end position="455"/>
    </location>
</feature>
<dbReference type="InterPro" id="IPR040244">
    <property type="entry name" value="EDR4-like"/>
</dbReference>
<evidence type="ECO:0000259" key="2">
    <source>
        <dbReference type="Pfam" id="PF11331"/>
    </source>
</evidence>